<keyword evidence="2" id="KW-1185">Reference proteome</keyword>
<evidence type="ECO:0000313" key="1">
    <source>
        <dbReference type="EMBL" id="RXE56319.1"/>
    </source>
</evidence>
<name>A0A498H078_9EURY</name>
<dbReference type="AlphaFoldDB" id="A0A498H078"/>
<dbReference type="Proteomes" id="UP000290932">
    <property type="component" value="Unassembled WGS sequence"/>
</dbReference>
<protein>
    <submittedName>
        <fullName evidence="1">Uncharacterized protein</fullName>
    </submittedName>
</protein>
<organism evidence="1 2">
    <name type="scientific">Methanoculleus taiwanensis</name>
    <dbReference type="NCBI Taxonomy" id="1550565"/>
    <lineage>
        <taxon>Archaea</taxon>
        <taxon>Methanobacteriati</taxon>
        <taxon>Methanobacteriota</taxon>
        <taxon>Stenosarchaea group</taxon>
        <taxon>Methanomicrobia</taxon>
        <taxon>Methanomicrobiales</taxon>
        <taxon>Methanomicrobiaceae</taxon>
        <taxon>Methanoculleus</taxon>
    </lineage>
</organism>
<dbReference type="EMBL" id="LHQS01000002">
    <property type="protein sequence ID" value="RXE56319.1"/>
    <property type="molecule type" value="Genomic_DNA"/>
</dbReference>
<gene>
    <name evidence="1" type="ORF">ABH15_09405</name>
</gene>
<comment type="caution">
    <text evidence="1">The sequence shown here is derived from an EMBL/GenBank/DDBJ whole genome shotgun (WGS) entry which is preliminary data.</text>
</comment>
<sequence length="63" mass="7156">MARLRQIWRQTFGALNDKIEGDLVRGKECTEVQKTAGDQSNLRLVPDLLEGYFPGRRYSGSIT</sequence>
<reference evidence="1 2" key="1">
    <citation type="journal article" date="2015" name="Int. J. Syst. Evol. Microbiol.">
        <title>Methanoculleus taiwanensis sp. nov., a methanogen isolated from deep marine sediment at the deformation front area near Taiwan.</title>
        <authorList>
            <person name="Weng C.Y."/>
            <person name="Chen S.C."/>
            <person name="Lai M.C."/>
            <person name="Wu S.Y."/>
            <person name="Lin S."/>
            <person name="Yang T.F."/>
            <person name="Chen P.C."/>
        </authorList>
    </citation>
    <scope>NUCLEOTIDE SEQUENCE [LARGE SCALE GENOMIC DNA]</scope>
    <source>
        <strain evidence="1 2">CYW4</strain>
    </source>
</reference>
<accession>A0A498H078</accession>
<evidence type="ECO:0000313" key="2">
    <source>
        <dbReference type="Proteomes" id="UP000290932"/>
    </source>
</evidence>
<proteinExistence type="predicted"/>